<name>A0A4Z2EH27_9TELE</name>
<evidence type="ECO:0000256" key="1">
    <source>
        <dbReference type="SAM" id="MobiDB-lite"/>
    </source>
</evidence>
<dbReference type="AlphaFoldDB" id="A0A4Z2EH27"/>
<accession>A0A4Z2EH27</accession>
<organism evidence="2 3">
    <name type="scientific">Liparis tanakae</name>
    <name type="common">Tanaka's snailfish</name>
    <dbReference type="NCBI Taxonomy" id="230148"/>
    <lineage>
        <taxon>Eukaryota</taxon>
        <taxon>Metazoa</taxon>
        <taxon>Chordata</taxon>
        <taxon>Craniata</taxon>
        <taxon>Vertebrata</taxon>
        <taxon>Euteleostomi</taxon>
        <taxon>Actinopterygii</taxon>
        <taxon>Neopterygii</taxon>
        <taxon>Teleostei</taxon>
        <taxon>Neoteleostei</taxon>
        <taxon>Acanthomorphata</taxon>
        <taxon>Eupercaria</taxon>
        <taxon>Perciformes</taxon>
        <taxon>Cottioidei</taxon>
        <taxon>Cottales</taxon>
        <taxon>Liparidae</taxon>
        <taxon>Liparis</taxon>
    </lineage>
</organism>
<feature type="region of interest" description="Disordered" evidence="1">
    <location>
        <begin position="26"/>
        <end position="62"/>
    </location>
</feature>
<dbReference type="Proteomes" id="UP000314294">
    <property type="component" value="Unassembled WGS sequence"/>
</dbReference>
<proteinExistence type="predicted"/>
<feature type="compositionally biased region" description="Acidic residues" evidence="1">
    <location>
        <begin position="26"/>
        <end position="37"/>
    </location>
</feature>
<evidence type="ECO:0000313" key="3">
    <source>
        <dbReference type="Proteomes" id="UP000314294"/>
    </source>
</evidence>
<dbReference type="EMBL" id="SRLO01007210">
    <property type="protein sequence ID" value="TNN28179.1"/>
    <property type="molecule type" value="Genomic_DNA"/>
</dbReference>
<sequence length="62" mass="7734">MRWRRVQRRTRTTSLWSPRRTAWLAETEEEEEEEEEEERMRRRAVRPACPLWRPRPGSPRPC</sequence>
<gene>
    <name evidence="2" type="ORF">EYF80_061673</name>
</gene>
<reference evidence="2 3" key="1">
    <citation type="submission" date="2019-03" db="EMBL/GenBank/DDBJ databases">
        <title>First draft genome of Liparis tanakae, snailfish: a comprehensive survey of snailfish specific genes.</title>
        <authorList>
            <person name="Kim W."/>
            <person name="Song I."/>
            <person name="Jeong J.-H."/>
            <person name="Kim D."/>
            <person name="Kim S."/>
            <person name="Ryu S."/>
            <person name="Song J.Y."/>
            <person name="Lee S.K."/>
        </authorList>
    </citation>
    <scope>NUCLEOTIDE SEQUENCE [LARGE SCALE GENOMIC DNA]</scope>
    <source>
        <tissue evidence="2">Muscle</tissue>
    </source>
</reference>
<protein>
    <submittedName>
        <fullName evidence="2">Uncharacterized protein</fullName>
    </submittedName>
</protein>
<evidence type="ECO:0000313" key="2">
    <source>
        <dbReference type="EMBL" id="TNN28179.1"/>
    </source>
</evidence>
<comment type="caution">
    <text evidence="2">The sequence shown here is derived from an EMBL/GenBank/DDBJ whole genome shotgun (WGS) entry which is preliminary data.</text>
</comment>
<keyword evidence="3" id="KW-1185">Reference proteome</keyword>